<evidence type="ECO:0000256" key="1">
    <source>
        <dbReference type="SAM" id="MobiDB-lite"/>
    </source>
</evidence>
<feature type="compositionally biased region" description="Basic and acidic residues" evidence="1">
    <location>
        <begin position="1"/>
        <end position="18"/>
    </location>
</feature>
<keyword evidence="3" id="KW-0238">DNA-binding</keyword>
<dbReference type="InterPro" id="IPR013955">
    <property type="entry name" value="Rep_factor-A_C"/>
</dbReference>
<feature type="domain" description="Replication factor A C-terminal" evidence="2">
    <location>
        <begin position="615"/>
        <end position="708"/>
    </location>
</feature>
<evidence type="ECO:0000313" key="3">
    <source>
        <dbReference type="EMBL" id="GER35303.1"/>
    </source>
</evidence>
<feature type="region of interest" description="Disordered" evidence="1">
    <location>
        <begin position="796"/>
        <end position="842"/>
    </location>
</feature>
<dbReference type="Gene3D" id="2.40.50.140">
    <property type="entry name" value="Nucleic acid-binding proteins"/>
    <property type="match status" value="2"/>
</dbReference>
<dbReference type="InterPro" id="IPR012340">
    <property type="entry name" value="NA-bd_OB-fold"/>
</dbReference>
<dbReference type="Proteomes" id="UP000325081">
    <property type="component" value="Unassembled WGS sequence"/>
</dbReference>
<feature type="compositionally biased region" description="Polar residues" evidence="1">
    <location>
        <begin position="38"/>
        <end position="49"/>
    </location>
</feature>
<name>A0A5A7PR24_STRAF</name>
<comment type="caution">
    <text evidence="3">The sequence shown here is derived from an EMBL/GenBank/DDBJ whole genome shotgun (WGS) entry which is preliminary data.</text>
</comment>
<keyword evidence="4" id="KW-1185">Reference proteome</keyword>
<accession>A0A5A7PR24</accession>
<reference evidence="4" key="1">
    <citation type="journal article" date="2019" name="Curr. Biol.">
        <title>Genome Sequence of Striga asiatica Provides Insight into the Evolution of Plant Parasitism.</title>
        <authorList>
            <person name="Yoshida S."/>
            <person name="Kim S."/>
            <person name="Wafula E.K."/>
            <person name="Tanskanen J."/>
            <person name="Kim Y.M."/>
            <person name="Honaas L."/>
            <person name="Yang Z."/>
            <person name="Spallek T."/>
            <person name="Conn C.E."/>
            <person name="Ichihashi Y."/>
            <person name="Cheong K."/>
            <person name="Cui S."/>
            <person name="Der J.P."/>
            <person name="Gundlach H."/>
            <person name="Jiao Y."/>
            <person name="Hori C."/>
            <person name="Ishida J.K."/>
            <person name="Kasahara H."/>
            <person name="Kiba T."/>
            <person name="Kim M.S."/>
            <person name="Koo N."/>
            <person name="Laohavisit A."/>
            <person name="Lee Y.H."/>
            <person name="Lumba S."/>
            <person name="McCourt P."/>
            <person name="Mortimer J.C."/>
            <person name="Mutuku J.M."/>
            <person name="Nomura T."/>
            <person name="Sasaki-Sekimoto Y."/>
            <person name="Seto Y."/>
            <person name="Wang Y."/>
            <person name="Wakatake T."/>
            <person name="Sakakibara H."/>
            <person name="Demura T."/>
            <person name="Yamaguchi S."/>
            <person name="Yoneyama K."/>
            <person name="Manabe R.I."/>
            <person name="Nelson D.C."/>
            <person name="Schulman A.H."/>
            <person name="Timko M.P."/>
            <person name="dePamphilis C.W."/>
            <person name="Choi D."/>
            <person name="Shirasu K."/>
        </authorList>
    </citation>
    <scope>NUCLEOTIDE SEQUENCE [LARGE SCALE GENOMIC DNA]</scope>
    <source>
        <strain evidence="4">cv. UVA1</strain>
    </source>
</reference>
<evidence type="ECO:0000313" key="4">
    <source>
        <dbReference type="Proteomes" id="UP000325081"/>
    </source>
</evidence>
<protein>
    <submittedName>
        <fullName evidence="3">Replication protein A 70 kDa DNA-binding subunit</fullName>
    </submittedName>
</protein>
<dbReference type="EMBL" id="BKCP01004961">
    <property type="protein sequence ID" value="GER35303.1"/>
    <property type="molecule type" value="Genomic_DNA"/>
</dbReference>
<dbReference type="AlphaFoldDB" id="A0A5A7PR24"/>
<sequence length="842" mass="93363">MERFSDRLPGDDDRRDGSVDGSVHVLNDVLEDGDDEGSNTGSENALNDRSTNWKLQANLLLEGEVRLPEKELPTKRRVVRPVNGIRSVNWRRSVRPTFRRSSFPTRPWSLHVTPFQEQSALEEVGPTRPGTGSGFPLIQHLLRRYDESTRPQVPSRVFLCCWVVGILCTGMYSRERGKGGNDGPLDQPGSLKNKRQRSDALNRWRSKKNRASPMCQGSGSSPSPVPPQIGAPLFRTTSSDDALAEVTCVGATAVPTTAGSSVPEVLRPDAGSRLNDGRHLLGSVPSEPSRLREQRCCQHCGAKKIAYETVKFCCSEGAIKLATHPIPDLLRDLLFGVDNKGGSLSVEPSKDEKIKSTAQSFRYGCWLWDMRKGTDPDLGATYTAIMKNILSIAKVQPDVRGWTALIQVVERGHILVSQKDPTVSYRRFLFVDAEGTKVSAVAYNNNIRPSSTLLLPFKRYYVSGATLKRVDEKYRVGDYEFSWTITNTTLIQPCEEQIAPKMYGHIELQQFRNLHRFADTDNLQNVLGVVAYAFEEKQIGFDSVNRDILIVNEEYINNKVEIGQLIFAGAYKDVSTLLLPPMPDRIITLQTLIDPECNIRTAWIQGTASLGAINQPLWFGACMNCRKKFELQVTSTIICSSCNKQSQISARARIPIKIEDGTGFIAAVVYGEDAELLTKFSGVQLQQADEKGEYILEKLDANMRGKHIVCFVRMFNVNGPSYSVVKLYKDKDQEDEPALIENEKETKQSLSGDKELLESQLFTPSAKACLEEVAAQILKTDVQGQPKASVRRVLNLEDESSDSMGSTSALGNDYVPGTSGEGSGTTDENLSDSPLKKARTHT</sequence>
<feature type="region of interest" description="Disordered" evidence="1">
    <location>
        <begin position="175"/>
        <end position="234"/>
    </location>
</feature>
<dbReference type="Pfam" id="PF08646">
    <property type="entry name" value="Rep_fac-A_C"/>
    <property type="match status" value="1"/>
</dbReference>
<feature type="region of interest" description="Disordered" evidence="1">
    <location>
        <begin position="1"/>
        <end position="49"/>
    </location>
</feature>
<evidence type="ECO:0000259" key="2">
    <source>
        <dbReference type="Pfam" id="PF08646"/>
    </source>
</evidence>
<dbReference type="OrthoDB" id="1930928at2759"/>
<dbReference type="SUPFAM" id="SSF50249">
    <property type="entry name" value="Nucleic acid-binding proteins"/>
    <property type="match status" value="2"/>
</dbReference>
<gene>
    <name evidence="3" type="ORF">STAS_11575</name>
</gene>
<proteinExistence type="predicted"/>
<dbReference type="GO" id="GO:0003677">
    <property type="term" value="F:DNA binding"/>
    <property type="evidence" value="ECO:0007669"/>
    <property type="project" value="UniProtKB-KW"/>
</dbReference>
<organism evidence="3 4">
    <name type="scientific">Striga asiatica</name>
    <name type="common">Asiatic witchweed</name>
    <name type="synonym">Buchnera asiatica</name>
    <dbReference type="NCBI Taxonomy" id="4170"/>
    <lineage>
        <taxon>Eukaryota</taxon>
        <taxon>Viridiplantae</taxon>
        <taxon>Streptophyta</taxon>
        <taxon>Embryophyta</taxon>
        <taxon>Tracheophyta</taxon>
        <taxon>Spermatophyta</taxon>
        <taxon>Magnoliopsida</taxon>
        <taxon>eudicotyledons</taxon>
        <taxon>Gunneridae</taxon>
        <taxon>Pentapetalae</taxon>
        <taxon>asterids</taxon>
        <taxon>lamiids</taxon>
        <taxon>Lamiales</taxon>
        <taxon>Orobanchaceae</taxon>
        <taxon>Buchnereae</taxon>
        <taxon>Striga</taxon>
    </lineage>
</organism>